<keyword evidence="3" id="KW-0863">Zinc-finger</keyword>
<reference evidence="9" key="1">
    <citation type="journal article" date="2016" name="Genome Biol. Evol.">
        <title>Conserved non-coding elements in the most distant genera of cephalochordates: the Goldilocks principle.</title>
        <authorList>
            <person name="Yue J.X."/>
            <person name="Kozmikova I."/>
            <person name="Ono H."/>
            <person name="Nossa C.W."/>
            <person name="Kozmik Z."/>
            <person name="Putnam N.H."/>
            <person name="Yu J.K."/>
            <person name="Holland L.Z."/>
        </authorList>
    </citation>
    <scope>NUCLEOTIDE SEQUENCE</scope>
</reference>
<proteinExistence type="predicted"/>
<dbReference type="OMA" id="CATCSRW"/>
<keyword evidence="8" id="KW-1185">Reference proteome</keyword>
<dbReference type="GeneID" id="118412063"/>
<evidence type="ECO:0000313" key="8">
    <source>
        <dbReference type="Proteomes" id="UP000001554"/>
    </source>
</evidence>
<dbReference type="Gene3D" id="2.60.120.920">
    <property type="match status" value="1"/>
</dbReference>
<dbReference type="SMART" id="SM00449">
    <property type="entry name" value="SPRY"/>
    <property type="match status" value="1"/>
</dbReference>
<feature type="region of interest" description="Disordered" evidence="6">
    <location>
        <begin position="241"/>
        <end position="292"/>
    </location>
</feature>
<keyword evidence="4" id="KW-0862">Zinc</keyword>
<evidence type="ECO:0000256" key="4">
    <source>
        <dbReference type="ARBA" id="ARBA00022833"/>
    </source>
</evidence>
<name>A0A9J7KVV7_BRAFL</name>
<evidence type="ECO:0000256" key="3">
    <source>
        <dbReference type="ARBA" id="ARBA00022771"/>
    </source>
</evidence>
<dbReference type="InterPro" id="IPR043136">
    <property type="entry name" value="B30.2/SPRY_sf"/>
</dbReference>
<dbReference type="InterPro" id="IPR001870">
    <property type="entry name" value="B30.2/SPRY"/>
</dbReference>
<dbReference type="InterPro" id="IPR013320">
    <property type="entry name" value="ConA-like_dom_sf"/>
</dbReference>
<dbReference type="GO" id="GO:0000976">
    <property type="term" value="F:transcription cis-regulatory region binding"/>
    <property type="evidence" value="ECO:0000318"/>
    <property type="project" value="GO_Central"/>
</dbReference>
<dbReference type="Gene3D" id="3.90.980.20">
    <property type="match status" value="1"/>
</dbReference>
<dbReference type="PANTHER" id="PTHR10598:SF0">
    <property type="entry name" value="SET1_ASH2 HISTONE METHYLTRANSFERASE COMPLEX SUBUNIT ASH2"/>
    <property type="match status" value="1"/>
</dbReference>
<keyword evidence="5" id="KW-0539">Nucleus</keyword>
<feature type="compositionally biased region" description="Basic and acidic residues" evidence="6">
    <location>
        <begin position="7"/>
        <end position="29"/>
    </location>
</feature>
<dbReference type="CDD" id="cd12872">
    <property type="entry name" value="SPRY_Ash2"/>
    <property type="match status" value="1"/>
</dbReference>
<dbReference type="InterPro" id="IPR053835">
    <property type="entry name" value="ASH2L-like_WH"/>
</dbReference>
<dbReference type="InterPro" id="IPR049455">
    <property type="entry name" value="ASH2-like_PHD"/>
</dbReference>
<sequence>MADAPTEENKEKSSKDPVPEEEMGERMEVTPEEEAVAMTTEAVEQQGVTEKEDETTAVETTKTETGTEQVEEPETGDSLERNFDVCEVQCAMCYKWYAADNLDCRESMGECVPFMSNYTFYCKLCHQSKTDNFTKAKANFTQVCITALANLTHRHRQDENPRTMFSKEKEVVPYIDKYWEALTHMPRRVKLTWHTTITKTMTREADLFVAQENPEGGENDMIFGLLDQDLSRIGPNIDSQKLSSSMRENGQKLVSSLSSSQNGMGSLTAAGKGRGAKRKAVENTQSATASKRTRGVFPGTRHLIPNRDILTSLKLPPLGFPQEHPFNKDGYRYILAEPDPHAPHQLLDTDFYAGKPIPAELYRRALHDRVLLALHDRAPQLKISEDRLSVTGEKGYSMVRATHGVNRGAWYFEVNIEEMPEGTATRLGWGQALGNLQAPLGYDRFGYSWRSRKGTRFHQSRGKHYSEGYGQGDVLGFYISLPESTDPGALLPETHKETPLIKFKGYLYFEERDNMDAALKNLTPQEGSKIVYYKNGESQGVAWGDIYSGTYYPAISLYKNVMVTVNFGPDFKFPPKDLDASSYQPMSAAAQESMVEYTLAEGLYHIENGTSIHLNQEEEQQADALLFPSS</sequence>
<dbReference type="InterPro" id="IPR003877">
    <property type="entry name" value="SPRY_dom"/>
</dbReference>
<dbReference type="GO" id="GO:0048188">
    <property type="term" value="C:Set1C/COMPASS complex"/>
    <property type="evidence" value="ECO:0000318"/>
    <property type="project" value="GO_Central"/>
</dbReference>
<gene>
    <name evidence="9" type="primary">LOC118412063</name>
</gene>
<feature type="compositionally biased region" description="Polar residues" evidence="6">
    <location>
        <begin position="241"/>
        <end position="254"/>
    </location>
</feature>
<dbReference type="Pfam" id="PF00622">
    <property type="entry name" value="SPRY"/>
    <property type="match status" value="1"/>
</dbReference>
<evidence type="ECO:0000256" key="5">
    <source>
        <dbReference type="ARBA" id="ARBA00023242"/>
    </source>
</evidence>
<dbReference type="KEGG" id="bfo:118412063"/>
<feature type="region of interest" description="Disordered" evidence="6">
    <location>
        <begin position="1"/>
        <end position="76"/>
    </location>
</feature>
<organism evidence="8 9">
    <name type="scientific">Branchiostoma floridae</name>
    <name type="common">Florida lancelet</name>
    <name type="synonym">Amphioxus</name>
    <dbReference type="NCBI Taxonomy" id="7739"/>
    <lineage>
        <taxon>Eukaryota</taxon>
        <taxon>Metazoa</taxon>
        <taxon>Chordata</taxon>
        <taxon>Cephalochordata</taxon>
        <taxon>Leptocardii</taxon>
        <taxon>Amphioxiformes</taxon>
        <taxon>Branchiostomatidae</taxon>
        <taxon>Branchiostoma</taxon>
    </lineage>
</organism>
<evidence type="ECO:0000256" key="6">
    <source>
        <dbReference type="SAM" id="MobiDB-lite"/>
    </source>
</evidence>
<dbReference type="PROSITE" id="PS50188">
    <property type="entry name" value="B302_SPRY"/>
    <property type="match status" value="1"/>
</dbReference>
<evidence type="ECO:0000256" key="1">
    <source>
        <dbReference type="ARBA" id="ARBA00004123"/>
    </source>
</evidence>
<feature type="domain" description="B30.2/SPRY" evidence="7">
    <location>
        <begin position="349"/>
        <end position="572"/>
    </location>
</feature>
<comment type="subcellular location">
    <subcellularLocation>
        <location evidence="1">Nucleus</location>
    </subcellularLocation>
</comment>
<evidence type="ECO:0000256" key="2">
    <source>
        <dbReference type="ARBA" id="ARBA00022723"/>
    </source>
</evidence>
<dbReference type="OrthoDB" id="10266026at2759"/>
<dbReference type="PANTHER" id="PTHR10598">
    <property type="entry name" value="SET1/ASH2 HISTONE METHYLTRANSFERASE COMPLEX SUBUNIT ASH2"/>
    <property type="match status" value="1"/>
</dbReference>
<dbReference type="InterPro" id="IPR037353">
    <property type="entry name" value="ASH2"/>
</dbReference>
<dbReference type="SUPFAM" id="SSF49899">
    <property type="entry name" value="Concanavalin A-like lectins/glucanases"/>
    <property type="match status" value="1"/>
</dbReference>
<evidence type="ECO:0000313" key="9">
    <source>
        <dbReference type="RefSeq" id="XP_035670559.1"/>
    </source>
</evidence>
<dbReference type="Pfam" id="PF21257">
    <property type="entry name" value="PHD_ash2p_like"/>
    <property type="match status" value="1"/>
</dbReference>
<evidence type="ECO:0000259" key="7">
    <source>
        <dbReference type="PROSITE" id="PS50188"/>
    </source>
</evidence>
<protein>
    <submittedName>
        <fullName evidence="9">Set1/Ash2 histone methyltransferase complex subunit ASH2-like</fullName>
    </submittedName>
</protein>
<dbReference type="Proteomes" id="UP000001554">
    <property type="component" value="Chromosome 3"/>
</dbReference>
<dbReference type="AlphaFoldDB" id="A0A9J7KVV7"/>
<feature type="compositionally biased region" description="Low complexity" evidence="6">
    <location>
        <begin position="57"/>
        <end position="68"/>
    </location>
</feature>
<dbReference type="GO" id="GO:0008270">
    <property type="term" value="F:zinc ion binding"/>
    <property type="evidence" value="ECO:0007669"/>
    <property type="project" value="UniProtKB-KW"/>
</dbReference>
<accession>A0A9J7KVV7</accession>
<dbReference type="RefSeq" id="XP_035670559.1">
    <property type="nucleotide sequence ID" value="XM_035814666.1"/>
</dbReference>
<reference evidence="8" key="2">
    <citation type="journal article" date="2020" name="Nat. Ecol. Evol.">
        <title>Deeply conserved synteny resolves early events in vertebrate evolution.</title>
        <authorList>
            <person name="Simakov O."/>
            <person name="Marletaz F."/>
            <person name="Yue J.X."/>
            <person name="O'Connell B."/>
            <person name="Jenkins J."/>
            <person name="Brandt A."/>
            <person name="Calef R."/>
            <person name="Tung C.H."/>
            <person name="Huang T.K."/>
            <person name="Schmutz J."/>
            <person name="Satoh N."/>
            <person name="Yu J.K."/>
            <person name="Putnam N.H."/>
            <person name="Green R.E."/>
            <person name="Rokhsar D.S."/>
        </authorList>
    </citation>
    <scope>NUCLEOTIDE SEQUENCE [LARGE SCALE GENOMIC DNA]</scope>
    <source>
        <strain evidence="8">S238N-H82</strain>
    </source>
</reference>
<keyword evidence="2" id="KW-0479">Metal-binding</keyword>
<reference evidence="9" key="3">
    <citation type="submission" date="2025-08" db="UniProtKB">
        <authorList>
            <consortium name="RefSeq"/>
        </authorList>
    </citation>
    <scope>IDENTIFICATION</scope>
</reference>
<dbReference type="Pfam" id="PF21198">
    <property type="entry name" value="ASH2L-like_WH"/>
    <property type="match status" value="1"/>
</dbReference>